<dbReference type="EMBL" id="JBFOLJ010000008">
    <property type="protein sequence ID" value="KAL2514507.1"/>
    <property type="molecule type" value="Genomic_DNA"/>
</dbReference>
<evidence type="ECO:0000313" key="2">
    <source>
        <dbReference type="EMBL" id="KAL2514507.1"/>
    </source>
</evidence>
<name>A0ABD1TP67_9LAMI</name>
<organism evidence="2 3">
    <name type="scientific">Forsythia ovata</name>
    <dbReference type="NCBI Taxonomy" id="205694"/>
    <lineage>
        <taxon>Eukaryota</taxon>
        <taxon>Viridiplantae</taxon>
        <taxon>Streptophyta</taxon>
        <taxon>Embryophyta</taxon>
        <taxon>Tracheophyta</taxon>
        <taxon>Spermatophyta</taxon>
        <taxon>Magnoliopsida</taxon>
        <taxon>eudicotyledons</taxon>
        <taxon>Gunneridae</taxon>
        <taxon>Pentapetalae</taxon>
        <taxon>asterids</taxon>
        <taxon>lamiids</taxon>
        <taxon>Lamiales</taxon>
        <taxon>Oleaceae</taxon>
        <taxon>Forsythieae</taxon>
        <taxon>Forsythia</taxon>
    </lineage>
</organism>
<dbReference type="PANTHER" id="PTHR36373:SF1">
    <property type="entry name" value="EXPRESSED PROTEIN"/>
    <property type="match status" value="1"/>
</dbReference>
<keyword evidence="3" id="KW-1185">Reference proteome</keyword>
<feature type="compositionally biased region" description="Basic and acidic residues" evidence="1">
    <location>
        <begin position="239"/>
        <end position="248"/>
    </location>
</feature>
<feature type="compositionally biased region" description="Basic and acidic residues" evidence="1">
    <location>
        <begin position="208"/>
        <end position="229"/>
    </location>
</feature>
<accession>A0ABD1TP67</accession>
<gene>
    <name evidence="2" type="ORF">Fot_28478</name>
</gene>
<evidence type="ECO:0000313" key="3">
    <source>
        <dbReference type="Proteomes" id="UP001604277"/>
    </source>
</evidence>
<protein>
    <submittedName>
        <fullName evidence="2">Uncharacterized protein</fullName>
    </submittedName>
</protein>
<feature type="compositionally biased region" description="Polar residues" evidence="1">
    <location>
        <begin position="284"/>
        <end position="299"/>
    </location>
</feature>
<sequence>MEVAVIDWKTIDSRFERDEVYEHINAPQWVDFSVPGDPVDDEAWFCRPSCNHPKTVEDFIKEKERTPTSNSKLQRAASVSEILPFGDRKRRDATLKKRGINQPLISVNKGTKYNTIVEDSENQDPNFSTPPNHTYAMKAAIKSSTEKKKETDDIMTMKNQAPRLKSTLSARNLFSGGDLLNKVAEFCNELKKLATRGKDGADDVDGGNVEKHLVDHSRDSFDKEKERKPLLQSSQAKSEATEKSNSKEKQRRKKINDDAENTPISVDVKNIKSKEEESLLQIRTSPPTPQCFSASQGPTKATPKSYRSKQQFQERGILQELKPINKEEKSDELRHKNNHGRDVAAMAEKEARTLDVFWFLKPCTNSS</sequence>
<proteinExistence type="predicted"/>
<feature type="region of interest" description="Disordered" evidence="1">
    <location>
        <begin position="284"/>
        <end position="315"/>
    </location>
</feature>
<evidence type="ECO:0000256" key="1">
    <source>
        <dbReference type="SAM" id="MobiDB-lite"/>
    </source>
</evidence>
<feature type="region of interest" description="Disordered" evidence="1">
    <location>
        <begin position="197"/>
        <end position="272"/>
    </location>
</feature>
<reference evidence="3" key="1">
    <citation type="submission" date="2024-07" db="EMBL/GenBank/DDBJ databases">
        <title>Two chromosome-level genome assemblies of Korean endemic species Abeliophyllum distichum and Forsythia ovata (Oleaceae).</title>
        <authorList>
            <person name="Jang H."/>
        </authorList>
    </citation>
    <scope>NUCLEOTIDE SEQUENCE [LARGE SCALE GENOMIC DNA]</scope>
</reference>
<dbReference type="Proteomes" id="UP001604277">
    <property type="component" value="Unassembled WGS sequence"/>
</dbReference>
<dbReference type="PANTHER" id="PTHR36373">
    <property type="entry name" value="EXPRESSED PROTEIN"/>
    <property type="match status" value="1"/>
</dbReference>
<dbReference type="AlphaFoldDB" id="A0ABD1TP67"/>
<comment type="caution">
    <text evidence="2">The sequence shown here is derived from an EMBL/GenBank/DDBJ whole genome shotgun (WGS) entry which is preliminary data.</text>
</comment>